<organism evidence="3 4">
    <name type="scientific">Parascaris univalens</name>
    <name type="common">Nematode worm</name>
    <dbReference type="NCBI Taxonomy" id="6257"/>
    <lineage>
        <taxon>Eukaryota</taxon>
        <taxon>Metazoa</taxon>
        <taxon>Ecdysozoa</taxon>
        <taxon>Nematoda</taxon>
        <taxon>Chromadorea</taxon>
        <taxon>Rhabditida</taxon>
        <taxon>Spirurina</taxon>
        <taxon>Ascaridomorpha</taxon>
        <taxon>Ascaridoidea</taxon>
        <taxon>Ascarididae</taxon>
        <taxon>Parascaris</taxon>
    </lineage>
</organism>
<dbReference type="AlphaFoldDB" id="A0A914ZDZ2"/>
<dbReference type="Proteomes" id="UP000887569">
    <property type="component" value="Unplaced"/>
</dbReference>
<keyword evidence="3" id="KW-1185">Reference proteome</keyword>
<evidence type="ECO:0000256" key="1">
    <source>
        <dbReference type="ARBA" id="ARBA00022729"/>
    </source>
</evidence>
<evidence type="ECO:0000313" key="3">
    <source>
        <dbReference type="Proteomes" id="UP000887569"/>
    </source>
</evidence>
<accession>A0A914ZDZ2</accession>
<feature type="signal peptide" evidence="2">
    <location>
        <begin position="1"/>
        <end position="18"/>
    </location>
</feature>
<dbReference type="PANTHER" id="PTHR37976:SF1">
    <property type="entry name" value="PROTEIN CBG16926"/>
    <property type="match status" value="1"/>
</dbReference>
<sequence length="230" mass="25662">MRYAHVIFFLFLAKGVDAIQIGDNVTFDVEIIKHQPCPFNPATSKWKRILEFEEGNDRIGPKLVQTPGEKNCYSIGGKVNVYSEFKGDFSIYIELRNTANKKQVPESCVNQRPDGCGGFGSCLYCNACEVFGSSIGVKAKLLIDGKSIKCGDSLPAGVYDNIKLLFCLPPAEDILKTQGLTRDSFLSLVRSENEPLPPDVYWSLPFNMMIKKQRVFVACHKIYGNVRFSG</sequence>
<keyword evidence="1 2" id="KW-0732">Signal</keyword>
<dbReference type="InterPro" id="IPR036846">
    <property type="entry name" value="GM2-AP_sf"/>
</dbReference>
<protein>
    <submittedName>
        <fullName evidence="4">Uncharacterized protein</fullName>
    </submittedName>
</protein>
<feature type="chain" id="PRO_5036673317" evidence="2">
    <location>
        <begin position="19"/>
        <end position="230"/>
    </location>
</feature>
<proteinExistence type="predicted"/>
<evidence type="ECO:0000256" key="2">
    <source>
        <dbReference type="SAM" id="SignalP"/>
    </source>
</evidence>
<dbReference type="PANTHER" id="PTHR37976">
    <property type="entry name" value="PROTEIN CBG16927"/>
    <property type="match status" value="1"/>
</dbReference>
<dbReference type="WBParaSite" id="PgB01_g199_t01">
    <property type="protein sequence ID" value="PgB01_g199_t01"/>
    <property type="gene ID" value="PgB01_g199"/>
</dbReference>
<dbReference type="SUPFAM" id="SSF63707">
    <property type="entry name" value="Ganglioside M2 (gm2) activator"/>
    <property type="match status" value="1"/>
</dbReference>
<name>A0A914ZDZ2_PARUN</name>
<evidence type="ECO:0000313" key="4">
    <source>
        <dbReference type="WBParaSite" id="PgB01_g199_t01"/>
    </source>
</evidence>
<reference evidence="4" key="1">
    <citation type="submission" date="2022-11" db="UniProtKB">
        <authorList>
            <consortium name="WormBaseParasite"/>
        </authorList>
    </citation>
    <scope>IDENTIFICATION</scope>
</reference>